<dbReference type="PANTHER" id="PTHR34098:SF1">
    <property type="entry name" value="F-BOX ONLY PROTEIN 47"/>
    <property type="match status" value="1"/>
</dbReference>
<organism evidence="2 3">
    <name type="scientific">Cercopithifilaria johnstoni</name>
    <dbReference type="NCBI Taxonomy" id="2874296"/>
    <lineage>
        <taxon>Eukaryota</taxon>
        <taxon>Metazoa</taxon>
        <taxon>Ecdysozoa</taxon>
        <taxon>Nematoda</taxon>
        <taxon>Chromadorea</taxon>
        <taxon>Rhabditida</taxon>
        <taxon>Spirurina</taxon>
        <taxon>Spiruromorpha</taxon>
        <taxon>Filarioidea</taxon>
        <taxon>Onchocercidae</taxon>
        <taxon>Cercopithifilaria</taxon>
    </lineage>
</organism>
<evidence type="ECO:0000259" key="1">
    <source>
        <dbReference type="Pfam" id="PF24467"/>
    </source>
</evidence>
<dbReference type="OrthoDB" id="5785977at2759"/>
<name>A0A8J2M8D4_9BILA</name>
<evidence type="ECO:0000313" key="2">
    <source>
        <dbReference type="EMBL" id="CAG9537614.1"/>
    </source>
</evidence>
<accession>A0A8J2M8D4</accession>
<dbReference type="Proteomes" id="UP000746747">
    <property type="component" value="Unassembled WGS sequence"/>
</dbReference>
<reference evidence="2" key="1">
    <citation type="submission" date="2021-09" db="EMBL/GenBank/DDBJ databases">
        <authorList>
            <consortium name="Pathogen Informatics"/>
        </authorList>
    </citation>
    <scope>NUCLEOTIDE SEQUENCE</scope>
</reference>
<proteinExistence type="predicted"/>
<dbReference type="Pfam" id="PF24467">
    <property type="entry name" value="ARM_FBXO47"/>
    <property type="match status" value="1"/>
</dbReference>
<dbReference type="EMBL" id="CAKAEH010001564">
    <property type="protein sequence ID" value="CAG9537614.1"/>
    <property type="molecule type" value="Genomic_DNA"/>
</dbReference>
<dbReference type="AlphaFoldDB" id="A0A8J2M8D4"/>
<dbReference type="InterPro" id="IPR056622">
    <property type="entry name" value="ARM_FBXO47"/>
</dbReference>
<sequence length="478" mass="55669">MHRNIRRRVSTSRMRYVHDYWMPFGNEVRWDSVNVCSRITDFFYCKRRYVSDQAWNVEAMQIGGTINMETALGMFRVLPRELLHSLFDRISVKQLLSITLTSSIFNSEVQRYLLLENARRKFLAETTAYMEENIIDFDPFYSWGMLLKASTIVMDSRKRCSFLASFFSKNEMITNWPGWGRCFMAVCLEQSRERNKFCEKWDFHECETLMHAILHFTDLNQLLYEILPEEVGKYPSLEMEIRLRLRGLFMSHSTKDERDYGFWISAILRTQETTELQGKLFMIMFGPVKITESRREIIDWEVLCDGSVNLQHIYMRLLGPIALSFHHLENTSSLECYAWTDDQIFTLLEQISSVPNAWALHTSAALLALHPRIMHIALLKRLSEGRTNEAAYLFHAIKAVLHRWGIFVSGAISDAMLKTFRALPTIHRRLFLGSLLRAESYQLSGLLLSTPFNAESFHAELSSARSISTLMALLAKNV</sequence>
<keyword evidence="3" id="KW-1185">Reference proteome</keyword>
<protein>
    <recommendedName>
        <fullName evidence="1">FBXO47 ARM repeats region domain-containing protein</fullName>
    </recommendedName>
</protein>
<feature type="domain" description="FBXO47 ARM repeats region" evidence="1">
    <location>
        <begin position="216"/>
        <end position="478"/>
    </location>
</feature>
<comment type="caution">
    <text evidence="2">The sequence shown here is derived from an EMBL/GenBank/DDBJ whole genome shotgun (WGS) entry which is preliminary data.</text>
</comment>
<evidence type="ECO:0000313" key="3">
    <source>
        <dbReference type="Proteomes" id="UP000746747"/>
    </source>
</evidence>
<dbReference type="InterPro" id="IPR038946">
    <property type="entry name" value="FBXO47"/>
</dbReference>
<gene>
    <name evidence="2" type="ORF">CJOHNSTONI_LOCUS7410</name>
</gene>
<dbReference type="PANTHER" id="PTHR34098">
    <property type="entry name" value="F-BOX ONLY PROTEIN 47"/>
    <property type="match status" value="1"/>
</dbReference>